<dbReference type="AlphaFoldDB" id="A0A8S1PJG1"/>
<dbReference type="Proteomes" id="UP000688137">
    <property type="component" value="Unassembled WGS sequence"/>
</dbReference>
<evidence type="ECO:0000256" key="1">
    <source>
        <dbReference type="SAM" id="SignalP"/>
    </source>
</evidence>
<name>A0A8S1PJG1_PARPR</name>
<gene>
    <name evidence="2" type="ORF">PPRIM_AZ9-3.1.T1200149</name>
</gene>
<reference evidence="2" key="1">
    <citation type="submission" date="2021-01" db="EMBL/GenBank/DDBJ databases">
        <authorList>
            <consortium name="Genoscope - CEA"/>
            <person name="William W."/>
        </authorList>
    </citation>
    <scope>NUCLEOTIDE SEQUENCE</scope>
</reference>
<protein>
    <recommendedName>
        <fullName evidence="4">Secreted protein</fullName>
    </recommendedName>
</protein>
<evidence type="ECO:0008006" key="4">
    <source>
        <dbReference type="Google" id="ProtNLM"/>
    </source>
</evidence>
<evidence type="ECO:0000313" key="2">
    <source>
        <dbReference type="EMBL" id="CAD8103305.1"/>
    </source>
</evidence>
<keyword evidence="1" id="KW-0732">Signal</keyword>
<dbReference type="EMBL" id="CAJJDM010000123">
    <property type="protein sequence ID" value="CAD8103305.1"/>
    <property type="molecule type" value="Genomic_DNA"/>
</dbReference>
<keyword evidence="3" id="KW-1185">Reference proteome</keyword>
<proteinExistence type="predicted"/>
<comment type="caution">
    <text evidence="2">The sequence shown here is derived from an EMBL/GenBank/DDBJ whole genome shotgun (WGS) entry which is preliminary data.</text>
</comment>
<evidence type="ECO:0000313" key="3">
    <source>
        <dbReference type="Proteomes" id="UP000688137"/>
    </source>
</evidence>
<organism evidence="2 3">
    <name type="scientific">Paramecium primaurelia</name>
    <dbReference type="NCBI Taxonomy" id="5886"/>
    <lineage>
        <taxon>Eukaryota</taxon>
        <taxon>Sar</taxon>
        <taxon>Alveolata</taxon>
        <taxon>Ciliophora</taxon>
        <taxon>Intramacronucleata</taxon>
        <taxon>Oligohymenophorea</taxon>
        <taxon>Peniculida</taxon>
        <taxon>Parameciidae</taxon>
        <taxon>Paramecium</taxon>
    </lineage>
</organism>
<feature type="signal peptide" evidence="1">
    <location>
        <begin position="1"/>
        <end position="23"/>
    </location>
</feature>
<feature type="chain" id="PRO_5035748995" description="Secreted protein" evidence="1">
    <location>
        <begin position="24"/>
        <end position="171"/>
    </location>
</feature>
<sequence length="171" mass="20767">MQYMHKGILLLILKWICKYLIQCYPQCLFNHKQIYPCFDIEKMNYQNNTKYLCLFHNRYVEISQLIYSLNNVKMRIFFHLMVDIFANFLVLMNDNVVPQVFAYNEMKIVVQFIINVMLFFEMDMHKEMNYLIMDKQISNRMDVMIVNMFKDIIKSINNALIIVEKDTKQNN</sequence>
<accession>A0A8S1PJG1</accession>